<dbReference type="AlphaFoldDB" id="H3AIH0"/>
<dbReference type="EMBL" id="AFYH01209372">
    <property type="status" value="NOT_ANNOTATED_CDS"/>
    <property type="molecule type" value="Genomic_DNA"/>
</dbReference>
<protein>
    <submittedName>
        <fullName evidence="2">Transmembrane protein 71</fullName>
    </submittedName>
</protein>
<dbReference type="EMBL" id="AFYH01209375">
    <property type="status" value="NOT_ANNOTATED_CDS"/>
    <property type="molecule type" value="Genomic_DNA"/>
</dbReference>
<dbReference type="KEGG" id="lcm:102357826"/>
<accession>H3AIH0</accession>
<dbReference type="EMBL" id="AFYH01209374">
    <property type="status" value="NOT_ANNOTATED_CDS"/>
    <property type="molecule type" value="Genomic_DNA"/>
</dbReference>
<dbReference type="FunCoup" id="H3AIH0">
    <property type="interactions" value="190"/>
</dbReference>
<dbReference type="EMBL" id="AFYH01209368">
    <property type="status" value="NOT_ANNOTATED_CDS"/>
    <property type="molecule type" value="Genomic_DNA"/>
</dbReference>
<evidence type="ECO:0000313" key="2">
    <source>
        <dbReference type="Ensembl" id="ENSLACP00000009441.2"/>
    </source>
</evidence>
<dbReference type="InterPro" id="IPR027975">
    <property type="entry name" value="TMEM71"/>
</dbReference>
<name>H3AIH0_LATCH</name>
<sequence length="303" mass="34291">MHNRSPVFSAMVADSPTYKSKEDAPAQECSGDSPFQSCSFSFLSDDSSYKCHSMKQLICTPCVCRRSPRLLTNGYYVLTEDSYIISEDGNISLSPSQTNISYKENLVRVFRRRKRVRRALASLFDLTTSSNSWLNSSIFSSMEPPMAESSFIEEEGGGHKEVFGFSFISSNTEIASEDKPWATEKETAPIDPTTVLSASPSKLVFSQPVEGLHDRPPEPQLVTQTYLHEEPFNRTEDIVKTFYYQMMMLFFCLCIFAFASWFSGGLIGVLFTFMLIFLIFCKYKTSEMSFLESTVTTRPFVSL</sequence>
<dbReference type="PANTHER" id="PTHR35255:SF1">
    <property type="entry name" value="TRANSMEMBRANE PROTEIN 71"/>
    <property type="match status" value="1"/>
</dbReference>
<keyword evidence="1" id="KW-0812">Transmembrane</keyword>
<dbReference type="GeneTree" id="ENSGT00390000011144"/>
<dbReference type="EMBL" id="AFYH01209373">
    <property type="status" value="NOT_ANNOTATED_CDS"/>
    <property type="molecule type" value="Genomic_DNA"/>
</dbReference>
<dbReference type="InParanoid" id="H3AIH0"/>
<dbReference type="Proteomes" id="UP000008672">
    <property type="component" value="Unassembled WGS sequence"/>
</dbReference>
<gene>
    <name evidence="2" type="primary">TMEM71</name>
</gene>
<dbReference type="PANTHER" id="PTHR35255">
    <property type="entry name" value="TRANSMEMBRANE PROTEIN 71"/>
    <property type="match status" value="1"/>
</dbReference>
<dbReference type="EMBL" id="AFYH01209367">
    <property type="status" value="NOT_ANNOTATED_CDS"/>
    <property type="molecule type" value="Genomic_DNA"/>
</dbReference>
<proteinExistence type="predicted"/>
<keyword evidence="1" id="KW-1133">Transmembrane helix</keyword>
<dbReference type="EMBL" id="AFYH01209369">
    <property type="status" value="NOT_ANNOTATED_CDS"/>
    <property type="molecule type" value="Genomic_DNA"/>
</dbReference>
<dbReference type="OrthoDB" id="8961338at2759"/>
<dbReference type="EMBL" id="AFYH01209371">
    <property type="status" value="NOT_ANNOTATED_CDS"/>
    <property type="molecule type" value="Genomic_DNA"/>
</dbReference>
<evidence type="ECO:0000256" key="1">
    <source>
        <dbReference type="SAM" id="Phobius"/>
    </source>
</evidence>
<feature type="transmembrane region" description="Helical" evidence="1">
    <location>
        <begin position="265"/>
        <end position="283"/>
    </location>
</feature>
<reference evidence="2" key="3">
    <citation type="submission" date="2025-09" db="UniProtKB">
        <authorList>
            <consortium name="Ensembl"/>
        </authorList>
    </citation>
    <scope>IDENTIFICATION</scope>
</reference>
<reference evidence="3" key="1">
    <citation type="submission" date="2011-08" db="EMBL/GenBank/DDBJ databases">
        <title>The draft genome of Latimeria chalumnae.</title>
        <authorList>
            <person name="Di Palma F."/>
            <person name="Alfoldi J."/>
            <person name="Johnson J."/>
            <person name="Berlin A."/>
            <person name="Gnerre S."/>
            <person name="Jaffe D."/>
            <person name="MacCallum I."/>
            <person name="Young S."/>
            <person name="Walker B.J."/>
            <person name="Lander E."/>
            <person name="Lindblad-Toh K."/>
        </authorList>
    </citation>
    <scope>NUCLEOTIDE SEQUENCE [LARGE SCALE GENOMIC DNA]</scope>
    <source>
        <strain evidence="3">Wild caught</strain>
    </source>
</reference>
<evidence type="ECO:0000313" key="3">
    <source>
        <dbReference type="Proteomes" id="UP000008672"/>
    </source>
</evidence>
<keyword evidence="1" id="KW-0472">Membrane</keyword>
<dbReference type="EMBL" id="AFYH01209376">
    <property type="status" value="NOT_ANNOTATED_CDS"/>
    <property type="molecule type" value="Genomic_DNA"/>
</dbReference>
<organism evidence="2 3">
    <name type="scientific">Latimeria chalumnae</name>
    <name type="common">Coelacanth</name>
    <dbReference type="NCBI Taxonomy" id="7897"/>
    <lineage>
        <taxon>Eukaryota</taxon>
        <taxon>Metazoa</taxon>
        <taxon>Chordata</taxon>
        <taxon>Craniata</taxon>
        <taxon>Vertebrata</taxon>
        <taxon>Euteleostomi</taxon>
        <taxon>Coelacanthiformes</taxon>
        <taxon>Coelacanthidae</taxon>
        <taxon>Latimeria</taxon>
    </lineage>
</organism>
<dbReference type="HOGENOM" id="CLU_084224_1_0_1"/>
<dbReference type="Ensembl" id="ENSLACT00000009513.2">
    <property type="protein sequence ID" value="ENSLACP00000009441.2"/>
    <property type="gene ID" value="ENSLACG00000008326.2"/>
</dbReference>
<dbReference type="eggNOG" id="ENOG502RZWR">
    <property type="taxonomic scope" value="Eukaryota"/>
</dbReference>
<dbReference type="Pfam" id="PF15121">
    <property type="entry name" value="TMEM71"/>
    <property type="match status" value="1"/>
</dbReference>
<dbReference type="STRING" id="7897.ENSLACP00000009441"/>
<reference evidence="2" key="2">
    <citation type="submission" date="2025-08" db="UniProtKB">
        <authorList>
            <consortium name="Ensembl"/>
        </authorList>
    </citation>
    <scope>IDENTIFICATION</scope>
</reference>
<keyword evidence="3" id="KW-1185">Reference proteome</keyword>
<dbReference type="EMBL" id="AFYH01209370">
    <property type="status" value="NOT_ANNOTATED_CDS"/>
    <property type="molecule type" value="Genomic_DNA"/>
</dbReference>